<keyword evidence="6" id="KW-1185">Reference proteome</keyword>
<evidence type="ECO:0000259" key="4">
    <source>
        <dbReference type="Pfam" id="PF13559"/>
    </source>
</evidence>
<keyword evidence="2" id="KW-1133">Transmembrane helix</keyword>
<dbReference type="AlphaFoldDB" id="D2R791"/>
<reference evidence="5 6" key="1">
    <citation type="journal article" date="2009" name="Stand. Genomic Sci.">
        <title>Complete genome sequence of Pirellula staleyi type strain (ATCC 27377).</title>
        <authorList>
            <person name="Clum A."/>
            <person name="Tindall B.J."/>
            <person name="Sikorski J."/>
            <person name="Ivanova N."/>
            <person name="Mavrommatis K."/>
            <person name="Lucas S."/>
            <person name="Glavina del Rio T."/>
            <person name="Nolan M."/>
            <person name="Chen F."/>
            <person name="Tice H."/>
            <person name="Pitluck S."/>
            <person name="Cheng J.F."/>
            <person name="Chertkov O."/>
            <person name="Brettin T."/>
            <person name="Han C."/>
            <person name="Detter J.C."/>
            <person name="Kuske C."/>
            <person name="Bruce D."/>
            <person name="Goodwin L."/>
            <person name="Ovchinikova G."/>
            <person name="Pati A."/>
            <person name="Mikhailova N."/>
            <person name="Chen A."/>
            <person name="Palaniappan K."/>
            <person name="Land M."/>
            <person name="Hauser L."/>
            <person name="Chang Y.J."/>
            <person name="Jeffries C.D."/>
            <person name="Chain P."/>
            <person name="Rohde M."/>
            <person name="Goker M."/>
            <person name="Bristow J."/>
            <person name="Eisen J.A."/>
            <person name="Markowitz V."/>
            <person name="Hugenholtz P."/>
            <person name="Kyrpides N.C."/>
            <person name="Klenk H.P."/>
            <person name="Lapidus A."/>
        </authorList>
    </citation>
    <scope>NUCLEOTIDE SEQUENCE [LARGE SCALE GENOMIC DNA]</scope>
    <source>
        <strain evidence="6">ATCC 27377 / DSM 6068 / ICPB 4128</strain>
    </source>
</reference>
<feature type="compositionally biased region" description="Low complexity" evidence="1">
    <location>
        <begin position="119"/>
        <end position="128"/>
    </location>
</feature>
<accession>D2R791</accession>
<dbReference type="PROSITE" id="PS51257">
    <property type="entry name" value="PROKAR_LIPOPROTEIN"/>
    <property type="match status" value="1"/>
</dbReference>
<evidence type="ECO:0000256" key="1">
    <source>
        <dbReference type="SAM" id="MobiDB-lite"/>
    </source>
</evidence>
<dbReference type="Pfam" id="PF13559">
    <property type="entry name" value="DUF4129"/>
    <property type="match status" value="1"/>
</dbReference>
<protein>
    <recommendedName>
        <fullName evidence="4">Protein-glutamine gamma-glutamyltransferase-like C-terminal domain-containing protein</fullName>
    </recommendedName>
</protein>
<dbReference type="eggNOG" id="ENOG50331PF">
    <property type="taxonomic scope" value="Bacteria"/>
</dbReference>
<name>D2R791_PIRSD</name>
<keyword evidence="2" id="KW-0472">Membrane</keyword>
<organism evidence="5 6">
    <name type="scientific">Pirellula staleyi (strain ATCC 27377 / DSM 6068 / ICPB 4128)</name>
    <name type="common">Pirella staleyi</name>
    <dbReference type="NCBI Taxonomy" id="530564"/>
    <lineage>
        <taxon>Bacteria</taxon>
        <taxon>Pseudomonadati</taxon>
        <taxon>Planctomycetota</taxon>
        <taxon>Planctomycetia</taxon>
        <taxon>Pirellulales</taxon>
        <taxon>Pirellulaceae</taxon>
        <taxon>Pirellula</taxon>
    </lineage>
</organism>
<dbReference type="KEGG" id="psl:Psta_0902"/>
<gene>
    <name evidence="5" type="ordered locus">Psta_0902</name>
</gene>
<feature type="chain" id="PRO_5003036089" description="Protein-glutamine gamma-glutamyltransferase-like C-terminal domain-containing protein" evidence="3">
    <location>
        <begin position="34"/>
        <end position="302"/>
    </location>
</feature>
<evidence type="ECO:0000313" key="6">
    <source>
        <dbReference type="Proteomes" id="UP000001887"/>
    </source>
</evidence>
<evidence type="ECO:0000256" key="2">
    <source>
        <dbReference type="SAM" id="Phobius"/>
    </source>
</evidence>
<dbReference type="InterPro" id="IPR025403">
    <property type="entry name" value="TgpA-like_C"/>
</dbReference>
<feature type="domain" description="Protein-glutamine gamma-glutamyltransferase-like C-terminal" evidence="4">
    <location>
        <begin position="222"/>
        <end position="286"/>
    </location>
</feature>
<dbReference type="EMBL" id="CP001848">
    <property type="protein sequence ID" value="ADB15587.1"/>
    <property type="molecule type" value="Genomic_DNA"/>
</dbReference>
<feature type="transmembrane region" description="Helical" evidence="2">
    <location>
        <begin position="137"/>
        <end position="158"/>
    </location>
</feature>
<dbReference type="STRING" id="530564.Psta_0902"/>
<feature type="region of interest" description="Disordered" evidence="1">
    <location>
        <begin position="94"/>
        <end position="128"/>
    </location>
</feature>
<evidence type="ECO:0000256" key="3">
    <source>
        <dbReference type="SAM" id="SignalP"/>
    </source>
</evidence>
<dbReference type="Proteomes" id="UP000001887">
    <property type="component" value="Chromosome"/>
</dbReference>
<proteinExistence type="predicted"/>
<keyword evidence="2" id="KW-0812">Transmembrane</keyword>
<sequence length="302" mass="33587" precursor="true">MPQRNANTRRPAKLAAFLSALALACLAATSAWGWQSPAELQGHAPHMALGLQRAEQEYTAEEDQKAIEAARDALASQANFPFYDESKDAIRKINIPPQELPQKSKTTTGGTNSAKARPTTTRAGTTTGSGLSGFSSVLQVLGLIVLIAALVAIAVLIARTFLRGEVAEQNSAELELGPSRDVDRVEQLPFQLKRPSGDFLTEARLAYEQGDFARAIIYFYSHQLVQLDRHQWIRLSKGKTNRQYLRELRSKPELRDLLDETILLFESAFFGHHDITRSQFEAVWRRAGEFQQLVLQQEALTA</sequence>
<keyword evidence="3" id="KW-0732">Signal</keyword>
<feature type="signal peptide" evidence="3">
    <location>
        <begin position="1"/>
        <end position="33"/>
    </location>
</feature>
<dbReference type="HOGENOM" id="CLU_920869_0_0_0"/>
<evidence type="ECO:0000313" key="5">
    <source>
        <dbReference type="EMBL" id="ADB15587.1"/>
    </source>
</evidence>
<feature type="compositionally biased region" description="Polar residues" evidence="1">
    <location>
        <begin position="101"/>
        <end position="114"/>
    </location>
</feature>